<evidence type="ECO:0000256" key="1">
    <source>
        <dbReference type="SAM" id="SignalP"/>
    </source>
</evidence>
<dbReference type="Proteomes" id="UP000292544">
    <property type="component" value="Unassembled WGS sequence"/>
</dbReference>
<dbReference type="EMBL" id="SHLY01000002">
    <property type="protein sequence ID" value="TAA47639.1"/>
    <property type="molecule type" value="Genomic_DNA"/>
</dbReference>
<dbReference type="InterPro" id="IPR049804">
    <property type="entry name" value="Choice_anch_L"/>
</dbReference>
<name>A0ABY1WSG1_9GAMM</name>
<accession>A0ABY1WSG1</accession>
<feature type="signal peptide" evidence="1">
    <location>
        <begin position="1"/>
        <end position="23"/>
    </location>
</feature>
<keyword evidence="3" id="KW-1185">Reference proteome</keyword>
<dbReference type="NCBIfam" id="TIGR02595">
    <property type="entry name" value="PEP_CTERM"/>
    <property type="match status" value="1"/>
</dbReference>
<evidence type="ECO:0000313" key="3">
    <source>
        <dbReference type="Proteomes" id="UP000292544"/>
    </source>
</evidence>
<feature type="chain" id="PRO_5045895910" evidence="1">
    <location>
        <begin position="24"/>
        <end position="275"/>
    </location>
</feature>
<reference evidence="3" key="1">
    <citation type="submission" date="2019-02" db="EMBL/GenBank/DDBJ databases">
        <title>Draft genome sequence of Muricauda sp. 176CP4-71.</title>
        <authorList>
            <person name="Park J.-S."/>
        </authorList>
    </citation>
    <scope>NUCLEOTIDE SEQUENCE [LARGE SCALE GENOMIC DNA]</scope>
    <source>
        <strain evidence="3">176GS2-150</strain>
    </source>
</reference>
<keyword evidence="1" id="KW-0732">Signal</keyword>
<gene>
    <name evidence="2" type="ORF">EXY25_08035</name>
</gene>
<dbReference type="InterPro" id="IPR013424">
    <property type="entry name" value="Ice-binding_C"/>
</dbReference>
<proteinExistence type="predicted"/>
<protein>
    <submittedName>
        <fullName evidence="2">PEP-CTERM sorting domain-containing protein</fullName>
    </submittedName>
</protein>
<evidence type="ECO:0000313" key="2">
    <source>
        <dbReference type="EMBL" id="TAA47639.1"/>
    </source>
</evidence>
<organism evidence="2 3">
    <name type="scientific">Corallincola spongiicola</name>
    <dbReference type="NCBI Taxonomy" id="2520508"/>
    <lineage>
        <taxon>Bacteria</taxon>
        <taxon>Pseudomonadati</taxon>
        <taxon>Pseudomonadota</taxon>
        <taxon>Gammaproteobacteria</taxon>
        <taxon>Alteromonadales</taxon>
        <taxon>Psychromonadaceae</taxon>
        <taxon>Corallincola</taxon>
    </lineage>
</organism>
<dbReference type="NCBIfam" id="NF038133">
    <property type="entry name" value="choice_anch_L"/>
    <property type="match status" value="1"/>
</dbReference>
<comment type="caution">
    <text evidence="2">The sequence shown here is derived from an EMBL/GenBank/DDBJ whole genome shotgun (WGS) entry which is preliminary data.</text>
</comment>
<sequence length="275" mass="28742">MNTFTQSLIGASLLSIFAGSASAMVITDFDSADNMAQSLAGDGVVISNASYTGANSASGYFTDGLASGLGFDSGIVLTTGAANSVNGTTNNSDATSVSNGTAGDAFLSTLSGQQTYDAALLSFDFTSDKDSAFFNYAFGSEEYSEFVDSYNDVFAFIFESENIAVIPNTDIPVSINTINDEDNSNYYNSNEAGEFAFEYDGFTNMLTASISGLVIGETYRITLAIADAGDSALDSGVFIQAASFSDQPVDVPEPAPLFLLGSGLLMMLGRRLRKS</sequence>